<dbReference type="AlphaFoldDB" id="A0A837KHB8"/>
<dbReference type="Gene3D" id="1.20.1740.10">
    <property type="entry name" value="Amino acid/polyamine transporter I"/>
    <property type="match status" value="1"/>
</dbReference>
<keyword evidence="5 8" id="KW-0812">Transmembrane</keyword>
<protein>
    <submittedName>
        <fullName evidence="9">Germination protein GerB</fullName>
    </submittedName>
    <submittedName>
        <fullName evidence="10">Spore gernimation protein</fullName>
    </submittedName>
</protein>
<evidence type="ECO:0000256" key="8">
    <source>
        <dbReference type="SAM" id="Phobius"/>
    </source>
</evidence>
<dbReference type="EMBL" id="BJOL01000026">
    <property type="protein sequence ID" value="GED60064.1"/>
    <property type="molecule type" value="Genomic_DNA"/>
</dbReference>
<evidence type="ECO:0000256" key="7">
    <source>
        <dbReference type="ARBA" id="ARBA00023136"/>
    </source>
</evidence>
<dbReference type="NCBIfam" id="TIGR00912">
    <property type="entry name" value="2A0309"/>
    <property type="match status" value="1"/>
</dbReference>
<keyword evidence="12" id="KW-1185">Reference proteome</keyword>
<evidence type="ECO:0000256" key="6">
    <source>
        <dbReference type="ARBA" id="ARBA00022989"/>
    </source>
</evidence>
<feature type="transmembrane region" description="Helical" evidence="8">
    <location>
        <begin position="273"/>
        <end position="292"/>
    </location>
</feature>
<dbReference type="GO" id="GO:0009847">
    <property type="term" value="P:spore germination"/>
    <property type="evidence" value="ECO:0007669"/>
    <property type="project" value="InterPro"/>
</dbReference>
<comment type="subcellular location">
    <subcellularLocation>
        <location evidence="1">Membrane</location>
        <topology evidence="1">Multi-pass membrane protein</topology>
    </subcellularLocation>
</comment>
<feature type="transmembrane region" description="Helical" evidence="8">
    <location>
        <begin position="304"/>
        <end position="324"/>
    </location>
</feature>
<comment type="similarity">
    <text evidence="2">Belongs to the amino acid-polyamine-organocation (APC) superfamily. Spore germination protein (SGP) (TC 2.A.3.9) family.</text>
</comment>
<keyword evidence="7 8" id="KW-0472">Membrane</keyword>
<accession>A0A837KHB8</accession>
<dbReference type="RefSeq" id="WP_047073955.1">
    <property type="nucleotide sequence ID" value="NZ_BJOL01000026.1"/>
</dbReference>
<organism evidence="10 11">
    <name type="scientific">Brevibacillus formosus</name>
    <dbReference type="NCBI Taxonomy" id="54913"/>
    <lineage>
        <taxon>Bacteria</taxon>
        <taxon>Bacillati</taxon>
        <taxon>Bacillota</taxon>
        <taxon>Bacilli</taxon>
        <taxon>Bacillales</taxon>
        <taxon>Paenibacillaceae</taxon>
        <taxon>Brevibacillus</taxon>
    </lineage>
</organism>
<evidence type="ECO:0000313" key="10">
    <source>
        <dbReference type="EMBL" id="KLH96461.1"/>
    </source>
</evidence>
<feature type="transmembrane region" description="Helical" evidence="8">
    <location>
        <begin position="147"/>
        <end position="171"/>
    </location>
</feature>
<feature type="transmembrane region" description="Helical" evidence="8">
    <location>
        <begin position="46"/>
        <end position="68"/>
    </location>
</feature>
<reference evidence="10 11" key="1">
    <citation type="submission" date="2015-05" db="EMBL/GenBank/DDBJ databases">
        <title>Genome sequencing project for genomic taxonomy and phylogenomics of Bacillus-like bacteria.</title>
        <authorList>
            <person name="Liu B."/>
            <person name="Wang J."/>
            <person name="Zhu Y."/>
            <person name="Liu G."/>
            <person name="Chen Q."/>
            <person name="Chen Z."/>
            <person name="Lan J."/>
            <person name="Che J."/>
            <person name="Ge C."/>
            <person name="Shi H."/>
            <person name="Pan Z."/>
            <person name="Liu X."/>
        </authorList>
    </citation>
    <scope>NUCLEOTIDE SEQUENCE [LARGE SCALE GENOMIC DNA]</scope>
    <source>
        <strain evidence="10 11">DSM 9885</strain>
    </source>
</reference>
<dbReference type="Pfam" id="PF03845">
    <property type="entry name" value="Spore_permease"/>
    <property type="match status" value="1"/>
</dbReference>
<dbReference type="Proteomes" id="UP000035218">
    <property type="component" value="Unassembled WGS sequence"/>
</dbReference>
<feature type="transmembrane region" description="Helical" evidence="8">
    <location>
        <begin position="88"/>
        <end position="112"/>
    </location>
</feature>
<comment type="caution">
    <text evidence="10">The sequence shown here is derived from an EMBL/GenBank/DDBJ whole genome shotgun (WGS) entry which is preliminary data.</text>
</comment>
<dbReference type="GO" id="GO:0016020">
    <property type="term" value="C:membrane"/>
    <property type="evidence" value="ECO:0007669"/>
    <property type="project" value="UniProtKB-SubCell"/>
</dbReference>
<dbReference type="GeneID" id="87588405"/>
<evidence type="ECO:0000313" key="12">
    <source>
        <dbReference type="Proteomes" id="UP000319498"/>
    </source>
</evidence>
<keyword evidence="4" id="KW-0309">Germination</keyword>
<evidence type="ECO:0000256" key="5">
    <source>
        <dbReference type="ARBA" id="ARBA00022692"/>
    </source>
</evidence>
<name>A0A837KHB8_9BACL</name>
<evidence type="ECO:0000256" key="4">
    <source>
        <dbReference type="ARBA" id="ARBA00022544"/>
    </source>
</evidence>
<dbReference type="PANTHER" id="PTHR34975">
    <property type="entry name" value="SPORE GERMINATION PROTEIN A2"/>
    <property type="match status" value="1"/>
</dbReference>
<feature type="transmembrane region" description="Helical" evidence="8">
    <location>
        <begin position="191"/>
        <end position="212"/>
    </location>
</feature>
<dbReference type="InterPro" id="IPR004761">
    <property type="entry name" value="Spore_GerAB"/>
</dbReference>
<evidence type="ECO:0000313" key="11">
    <source>
        <dbReference type="Proteomes" id="UP000035218"/>
    </source>
</evidence>
<reference evidence="9 12" key="2">
    <citation type="submission" date="2019-06" db="EMBL/GenBank/DDBJ databases">
        <title>Whole genome shotgun sequence of Brevibacillus formosus NBRC 15716.</title>
        <authorList>
            <person name="Hosoyama A."/>
            <person name="Uohara A."/>
            <person name="Ohji S."/>
            <person name="Ichikawa N."/>
        </authorList>
    </citation>
    <scope>NUCLEOTIDE SEQUENCE [LARGE SCALE GENOMIC DNA]</scope>
    <source>
        <strain evidence="9 12">NBRC 15716</strain>
    </source>
</reference>
<feature type="transmembrane region" description="Helical" evidence="8">
    <location>
        <begin position="12"/>
        <end position="34"/>
    </location>
</feature>
<dbReference type="PANTHER" id="PTHR34975:SF2">
    <property type="entry name" value="SPORE GERMINATION PROTEIN A2"/>
    <property type="match status" value="1"/>
</dbReference>
<evidence type="ECO:0000256" key="3">
    <source>
        <dbReference type="ARBA" id="ARBA00022448"/>
    </source>
</evidence>
<dbReference type="Proteomes" id="UP000319498">
    <property type="component" value="Unassembled WGS sequence"/>
</dbReference>
<feature type="transmembrane region" description="Helical" evidence="8">
    <location>
        <begin position="336"/>
        <end position="356"/>
    </location>
</feature>
<proteinExistence type="inferred from homology"/>
<gene>
    <name evidence="10" type="ORF">AA984_25515</name>
    <name evidence="9" type="ORF">BFO01nite_41960</name>
</gene>
<dbReference type="EMBL" id="LDCN01000010">
    <property type="protein sequence ID" value="KLH96461.1"/>
    <property type="molecule type" value="Genomic_DNA"/>
</dbReference>
<sequence>MKVNDEVKAGNTISSLHTGFIVLSTQVGVGILGYQRVVAKEAGHDAWISVLMAGIVTHVTVWVILKTLKRYPSADLYGIHQEVYGKHLGAFLSLFYTLYFFLSATVILRGYVEVVQTWVFPNLATWVLTAIILFLAWYTILGGIRVIAGYIFFSVSVAIWLIGDLFFPLRFAEWDYLRPVLEANIGQLLKGMIGMSLSTIGFEVLYAVYPFVQDKERLNRGAQFGVLTTNLIYLFVMIVSLVFFSQGQLMRTIWPTLNLKKMVYFPILERFELVAISIWMIIILPNVIMYIWSGVRGLKRTFGWNMRNILYGILPIIFISSLFLVTREEMNTLNDIYGQIGMYLAYAYPYVLYLLVAWRQGTGGAKEESADVSVPK</sequence>
<feature type="transmembrane region" description="Helical" evidence="8">
    <location>
        <begin position="118"/>
        <end position="140"/>
    </location>
</feature>
<keyword evidence="6 8" id="KW-1133">Transmembrane helix</keyword>
<keyword evidence="3" id="KW-0813">Transport</keyword>
<evidence type="ECO:0000313" key="9">
    <source>
        <dbReference type="EMBL" id="GED60064.1"/>
    </source>
</evidence>
<evidence type="ECO:0000256" key="1">
    <source>
        <dbReference type="ARBA" id="ARBA00004141"/>
    </source>
</evidence>
<dbReference type="OrthoDB" id="2380240at2"/>
<feature type="transmembrane region" description="Helical" evidence="8">
    <location>
        <begin position="224"/>
        <end position="244"/>
    </location>
</feature>
<evidence type="ECO:0000256" key="2">
    <source>
        <dbReference type="ARBA" id="ARBA00007998"/>
    </source>
</evidence>